<evidence type="ECO:0000313" key="2">
    <source>
        <dbReference type="Proteomes" id="UP000308526"/>
    </source>
</evidence>
<reference evidence="1 2" key="1">
    <citation type="submission" date="2018-10" db="EMBL/GenBank/DDBJ databases">
        <authorList>
            <person name="Redgwell R T."/>
            <person name="Michniewski S."/>
            <person name="Millard A."/>
        </authorList>
    </citation>
    <scope>NUCLEOTIDE SEQUENCE [LARGE SCALE GENOMIC DNA]</scope>
    <source>
        <strain evidence="2">vB_Eco_mar003J3</strain>
    </source>
</reference>
<gene>
    <name evidence="1" type="ORF">MAR003J3_00118</name>
</gene>
<keyword evidence="2" id="KW-1185">Reference proteome</keyword>
<sequence>MTRNEAVKAMLEGKKVTHRYFSMHEYLFMKYEVITTEDGYKFNHEFYSREMFNDGWQLYYE</sequence>
<proteinExistence type="predicted"/>
<name>A0A3P4A9D5_9CAUD</name>
<organism evidence="1 2">
    <name type="scientific">Escherichia phage vB_Eco_mar003J3</name>
    <dbReference type="NCBI Taxonomy" id="2419761"/>
    <lineage>
        <taxon>Viruses</taxon>
        <taxon>Duplodnaviria</taxon>
        <taxon>Heunggongvirae</taxon>
        <taxon>Uroviricota</taxon>
        <taxon>Caudoviricetes</taxon>
        <taxon>Demerecviridae</taxon>
        <taxon>Markadamsvirinae</taxon>
        <taxon>Epseptimavirus</taxon>
        <taxon>Epseptimavirus mar003J3</taxon>
    </lineage>
</organism>
<dbReference type="EMBL" id="LR027389">
    <property type="protein sequence ID" value="VCU43840.1"/>
    <property type="molecule type" value="Genomic_DNA"/>
</dbReference>
<evidence type="ECO:0000313" key="1">
    <source>
        <dbReference type="EMBL" id="VCU43840.1"/>
    </source>
</evidence>
<accession>A0A3P4A9D5</accession>
<dbReference type="Proteomes" id="UP000308526">
    <property type="component" value="Segment"/>
</dbReference>
<protein>
    <submittedName>
        <fullName evidence="1">Uncharacterized protein</fullName>
    </submittedName>
</protein>